<dbReference type="Proteomes" id="UP001489004">
    <property type="component" value="Unassembled WGS sequence"/>
</dbReference>
<dbReference type="SMART" id="SM00331">
    <property type="entry name" value="PP2C_SIG"/>
    <property type="match status" value="1"/>
</dbReference>
<keyword evidence="3" id="KW-1133">Transmembrane helix</keyword>
<feature type="domain" description="PPM-type phosphatase" evidence="4">
    <location>
        <begin position="823"/>
        <end position="1077"/>
    </location>
</feature>
<dbReference type="EMBL" id="JALJOR010000002">
    <property type="protein sequence ID" value="KAK9823555.1"/>
    <property type="molecule type" value="Genomic_DNA"/>
</dbReference>
<feature type="region of interest" description="Disordered" evidence="2">
    <location>
        <begin position="410"/>
        <end position="489"/>
    </location>
</feature>
<organism evidence="5 6">
    <name type="scientific">[Myrmecia] bisecta</name>
    <dbReference type="NCBI Taxonomy" id="41462"/>
    <lineage>
        <taxon>Eukaryota</taxon>
        <taxon>Viridiplantae</taxon>
        <taxon>Chlorophyta</taxon>
        <taxon>core chlorophytes</taxon>
        <taxon>Trebouxiophyceae</taxon>
        <taxon>Trebouxiales</taxon>
        <taxon>Trebouxiaceae</taxon>
        <taxon>Myrmecia</taxon>
    </lineage>
</organism>
<dbReference type="SMART" id="SM00332">
    <property type="entry name" value="PP2Cc"/>
    <property type="match status" value="1"/>
</dbReference>
<comment type="caution">
    <text evidence="5">The sequence shown here is derived from an EMBL/GenBank/DDBJ whole genome shotgun (WGS) entry which is preliminary data.</text>
</comment>
<feature type="region of interest" description="Disordered" evidence="2">
    <location>
        <begin position="612"/>
        <end position="660"/>
    </location>
</feature>
<gene>
    <name evidence="5" type="ORF">WJX72_003722</name>
</gene>
<sequence>MTVQSQVVQGVSPTPPPRMPLPVRLLGGAGLGVGLALGIIAIWSHLAGKRKETDGRPDPFSVDGDVSTAPGTPGQRSYPMLGGASALQAGPAAAHDVLRGSMDSAASVTSAEEEAAAEQERAAARLREEARLSADRADTLAQAQAGEFALKEANSRVDGLEATVMRLRDRLASEAATRMQLQGKMTSLGAARRQNQQMQATVEKLQTDLAQAEAQLRQANDRANELESYVAGLTEKASCVEQRLRELEAQQEEALVQQALQSTENVQFRMAALHHQIHEKEAELADAQLQLNIVQLSLTELEAQAGVGGAPSSHAAEALDVLRHSLEKAHERISSKRTELATLRGDLAAALAQAQHLTAAQSAEVQEVRSSLQSEVLAARADAQAARAELEEMRRKLEARAYPPVAAPAAAVPVISPQDASEETIEEDSSPTDATSAPAAANVSPDSASEEDAIEEADSLAVAESLGAAETAETDAARAEETSKDADGLAMVDSLGAAETAEMDAARAEETSKETVAKSVRQAEIEAARAEAEAARAELERIRLRMEAIQVDAAGARSSSLTSAAETSSSRDSGALPFENAEETSSTLEAQPVSGVTDHRIPTQIPVLAEAQPAADVDQPSATRASEPPRPAEQDSAAGSGPSSDALSKPSPSPNMPSMPELVPMLAVESSAADTPSLPESVLMPAVVSSAAIRLQQQIEARRDAEARLRTQIRLAQDQLREVQETVRAALGPASKKRELALRTQIRQLEADFKRAAADVGAESQMQMVTLELSQAQAALNKLYTSVTRPASLQRTAALKASILEYEQQLQGAVNQLRLVAAGLTIPHPAKMETGGEDAYFVSSIGMGAVGVADGVGSWAEDGVDPAQYPRLLMKYTEHALVEGHAAGEQATQEALAFAQEATGPLPGSCTACVALLEEGGLMRVANVGDSGFRVVRQGECIYASQVQQHEWNMPFQLASPEILPETDSAQDAEMYELQLQGGDVVVFGTDGLFDNMWDEELAAIVGGRDKAAPMDVHAASAIAGSIARAAHEHSKNTQYRSPWVIEAATKGALSFWERLFPRGGKQDDCTVVVAFVAPAVVPLSSGGGLAGKPRDESQRLQSVGR</sequence>
<evidence type="ECO:0000256" key="2">
    <source>
        <dbReference type="SAM" id="MobiDB-lite"/>
    </source>
</evidence>
<feature type="coiled-coil region" evidence="1">
    <location>
        <begin position="369"/>
        <end position="400"/>
    </location>
</feature>
<feature type="compositionally biased region" description="Low complexity" evidence="2">
    <location>
        <begin position="635"/>
        <end position="650"/>
    </location>
</feature>
<dbReference type="SUPFAM" id="SSF57997">
    <property type="entry name" value="Tropomyosin"/>
    <property type="match status" value="1"/>
</dbReference>
<feature type="coiled-coil region" evidence="1">
    <location>
        <begin position="109"/>
        <end position="304"/>
    </location>
</feature>
<evidence type="ECO:0000256" key="1">
    <source>
        <dbReference type="SAM" id="Coils"/>
    </source>
</evidence>
<protein>
    <recommendedName>
        <fullName evidence="4">PPM-type phosphatase domain-containing protein</fullName>
    </recommendedName>
</protein>
<reference evidence="5 6" key="1">
    <citation type="journal article" date="2024" name="Nat. Commun.">
        <title>Phylogenomics reveals the evolutionary origins of lichenization in chlorophyte algae.</title>
        <authorList>
            <person name="Puginier C."/>
            <person name="Libourel C."/>
            <person name="Otte J."/>
            <person name="Skaloud P."/>
            <person name="Haon M."/>
            <person name="Grisel S."/>
            <person name="Petersen M."/>
            <person name="Berrin J.G."/>
            <person name="Delaux P.M."/>
            <person name="Dal Grande F."/>
            <person name="Keller J."/>
        </authorList>
    </citation>
    <scope>NUCLEOTIDE SEQUENCE [LARGE SCALE GENOMIC DNA]</scope>
    <source>
        <strain evidence="5 6">SAG 2043</strain>
    </source>
</reference>
<feature type="transmembrane region" description="Helical" evidence="3">
    <location>
        <begin position="25"/>
        <end position="46"/>
    </location>
</feature>
<evidence type="ECO:0000259" key="4">
    <source>
        <dbReference type="PROSITE" id="PS51746"/>
    </source>
</evidence>
<dbReference type="SUPFAM" id="SSF81606">
    <property type="entry name" value="PP2C-like"/>
    <property type="match status" value="1"/>
</dbReference>
<dbReference type="InterPro" id="IPR039123">
    <property type="entry name" value="PPTC7"/>
</dbReference>
<feature type="compositionally biased region" description="Basic and acidic residues" evidence="2">
    <location>
        <begin position="475"/>
        <end position="487"/>
    </location>
</feature>
<feature type="compositionally biased region" description="Low complexity" evidence="2">
    <location>
        <begin position="558"/>
        <end position="570"/>
    </location>
</feature>
<feature type="compositionally biased region" description="Acidic residues" evidence="2">
    <location>
        <begin position="420"/>
        <end position="430"/>
    </location>
</feature>
<proteinExistence type="predicted"/>
<keyword evidence="1" id="KW-0175">Coiled coil</keyword>
<dbReference type="InterPro" id="IPR001932">
    <property type="entry name" value="PPM-type_phosphatase-like_dom"/>
</dbReference>
<feature type="region of interest" description="Disordered" evidence="2">
    <location>
        <begin position="50"/>
        <end position="83"/>
    </location>
</feature>
<dbReference type="PANTHER" id="PTHR12320">
    <property type="entry name" value="PROTEIN PHOSPHATASE 2C"/>
    <property type="match status" value="1"/>
</dbReference>
<dbReference type="Gene3D" id="3.60.40.10">
    <property type="entry name" value="PPM-type phosphatase domain"/>
    <property type="match status" value="1"/>
</dbReference>
<evidence type="ECO:0000313" key="5">
    <source>
        <dbReference type="EMBL" id="KAK9823555.1"/>
    </source>
</evidence>
<dbReference type="PANTHER" id="PTHR12320:SF1">
    <property type="entry name" value="PROTEIN PHOSPHATASE PTC7 HOMOLOG"/>
    <property type="match status" value="1"/>
</dbReference>
<keyword evidence="3" id="KW-0812">Transmembrane</keyword>
<dbReference type="GO" id="GO:0004722">
    <property type="term" value="F:protein serine/threonine phosphatase activity"/>
    <property type="evidence" value="ECO:0007669"/>
    <property type="project" value="TreeGrafter"/>
</dbReference>
<keyword evidence="6" id="KW-1185">Reference proteome</keyword>
<feature type="coiled-coil region" evidence="1">
    <location>
        <begin position="513"/>
        <end position="552"/>
    </location>
</feature>
<feature type="compositionally biased region" description="Low complexity" evidence="2">
    <location>
        <begin position="431"/>
        <end position="441"/>
    </location>
</feature>
<evidence type="ECO:0000256" key="3">
    <source>
        <dbReference type="SAM" id="Phobius"/>
    </source>
</evidence>
<dbReference type="PROSITE" id="PS51746">
    <property type="entry name" value="PPM_2"/>
    <property type="match status" value="1"/>
</dbReference>
<accession>A0AAW1QPW9</accession>
<keyword evidence="3" id="KW-0472">Membrane</keyword>
<feature type="compositionally biased region" description="Acidic residues" evidence="2">
    <location>
        <begin position="448"/>
        <end position="458"/>
    </location>
</feature>
<dbReference type="AlphaFoldDB" id="A0AAW1QPW9"/>
<name>A0AAW1QPW9_9CHLO</name>
<evidence type="ECO:0000313" key="6">
    <source>
        <dbReference type="Proteomes" id="UP001489004"/>
    </source>
</evidence>
<feature type="region of interest" description="Disordered" evidence="2">
    <location>
        <begin position="553"/>
        <end position="596"/>
    </location>
</feature>
<dbReference type="InterPro" id="IPR036457">
    <property type="entry name" value="PPM-type-like_dom_sf"/>
</dbReference>